<evidence type="ECO:0000313" key="3">
    <source>
        <dbReference type="Proteomes" id="UP001310594"/>
    </source>
</evidence>
<dbReference type="AlphaFoldDB" id="A0AAN7W6U9"/>
<reference evidence="2" key="1">
    <citation type="submission" date="2023-08" db="EMBL/GenBank/DDBJ databases">
        <title>Black Yeasts Isolated from many extreme environments.</title>
        <authorList>
            <person name="Coleine C."/>
            <person name="Stajich J.E."/>
            <person name="Selbmann L."/>
        </authorList>
    </citation>
    <scope>NUCLEOTIDE SEQUENCE</scope>
    <source>
        <strain evidence="2">CCFEE 5810</strain>
    </source>
</reference>
<name>A0AAN7W6U9_9PEZI</name>
<organism evidence="2 3">
    <name type="scientific">Elasticomyces elasticus</name>
    <dbReference type="NCBI Taxonomy" id="574655"/>
    <lineage>
        <taxon>Eukaryota</taxon>
        <taxon>Fungi</taxon>
        <taxon>Dikarya</taxon>
        <taxon>Ascomycota</taxon>
        <taxon>Pezizomycotina</taxon>
        <taxon>Dothideomycetes</taxon>
        <taxon>Dothideomycetidae</taxon>
        <taxon>Mycosphaerellales</taxon>
        <taxon>Teratosphaeriaceae</taxon>
        <taxon>Elasticomyces</taxon>
    </lineage>
</organism>
<evidence type="ECO:0000313" key="2">
    <source>
        <dbReference type="EMBL" id="KAK5701736.1"/>
    </source>
</evidence>
<accession>A0AAN7W6U9</accession>
<feature type="region of interest" description="Disordered" evidence="1">
    <location>
        <begin position="18"/>
        <end position="86"/>
    </location>
</feature>
<comment type="caution">
    <text evidence="2">The sequence shown here is derived from an EMBL/GenBank/DDBJ whole genome shotgun (WGS) entry which is preliminary data.</text>
</comment>
<dbReference type="Proteomes" id="UP001310594">
    <property type="component" value="Unassembled WGS sequence"/>
</dbReference>
<dbReference type="EMBL" id="JAVRQU010000006">
    <property type="protein sequence ID" value="KAK5701736.1"/>
    <property type="molecule type" value="Genomic_DNA"/>
</dbReference>
<sequence>MGYRDAAVDSITIRHHVKVSSPSPPVKTDESAIDSTSYPVKVSNPIKPHGYLPTLFTTPPSPHRPHHTAPTTPPSPPPKADKSAVDLTTTRHTVTASNPAIDAFSFMLNDTELKFSATQARADESAPVAAPTQRRHMQLKPAALKLFGGLGAEVIGRVC</sequence>
<protein>
    <submittedName>
        <fullName evidence="2">Uncharacterized protein</fullName>
    </submittedName>
</protein>
<proteinExistence type="predicted"/>
<gene>
    <name evidence="2" type="ORF">LTR97_004554</name>
</gene>
<evidence type="ECO:0000256" key="1">
    <source>
        <dbReference type="SAM" id="MobiDB-lite"/>
    </source>
</evidence>